<sequence length="480" mass="52304">MTYQSVPAGLTAVPARQVAQSGTLWKVFGLALIAVMVISAANLLDPVIRYDDYPALFADPEGFWSKTLSEGRWLNYVWHMREVVTPAWLNFAIYQAGWALFAAAFAVAVMPGKDRVWFACVLALTFLVAPPALLIAPWFNTLIPAMALLAGYAVLATRLSQYALRCLLPIFTLLTFLTYTTFPIILLLICLVRTERRSLKDLAGLITLFGTSFIASLLAVYALNWQVHGVFGLVLDASRSAVPAHDLSGVVGNLQLFSDTLAVFRQKMSFNSHAVMIFHLAMISAATLVIARRSPLEALYLHAGLWIGMALVTVQILKFGVTVPVRAYHFAWIAYAILILRACEELSRTPGLAGRLARNAVLLVTASYLLQVTIQFSAFRNWQAETRALAQDLATVPGPLFVTGILINHPSADKAGLQQPSALAGRIRQLTGRSVTLCETSPDACAHLPEELLNPGSSASPQIQIVQLDGASVIVFPSRE</sequence>
<feature type="transmembrane region" description="Helical" evidence="1">
    <location>
        <begin position="24"/>
        <end position="44"/>
    </location>
</feature>
<feature type="transmembrane region" description="Helical" evidence="1">
    <location>
        <begin position="298"/>
        <end position="321"/>
    </location>
</feature>
<keyword evidence="1" id="KW-0472">Membrane</keyword>
<evidence type="ECO:0000313" key="3">
    <source>
        <dbReference type="Proteomes" id="UP000283063"/>
    </source>
</evidence>
<dbReference type="AlphaFoldDB" id="A0A3T0N199"/>
<dbReference type="RefSeq" id="WP_127748328.1">
    <property type="nucleotide sequence ID" value="NZ_CP033219.1"/>
</dbReference>
<dbReference type="EMBL" id="CP033219">
    <property type="protein sequence ID" value="AZV77771.1"/>
    <property type="molecule type" value="Genomic_DNA"/>
</dbReference>
<evidence type="ECO:0008006" key="4">
    <source>
        <dbReference type="Google" id="ProtNLM"/>
    </source>
</evidence>
<protein>
    <recommendedName>
        <fullName evidence="4">Glycosyltransferase RgtA/B/C/D-like domain-containing protein</fullName>
    </recommendedName>
</protein>
<keyword evidence="1" id="KW-1133">Transmembrane helix</keyword>
<evidence type="ECO:0000256" key="1">
    <source>
        <dbReference type="SAM" id="Phobius"/>
    </source>
</evidence>
<feature type="transmembrane region" description="Helical" evidence="1">
    <location>
        <begin position="116"/>
        <end position="135"/>
    </location>
</feature>
<keyword evidence="1" id="KW-0812">Transmembrane</keyword>
<gene>
    <name evidence="2" type="ORF">EBB79_07600</name>
</gene>
<organism evidence="2 3">
    <name type="scientific">Parasedimentitalea marina</name>
    <dbReference type="NCBI Taxonomy" id="2483033"/>
    <lineage>
        <taxon>Bacteria</taxon>
        <taxon>Pseudomonadati</taxon>
        <taxon>Pseudomonadota</taxon>
        <taxon>Alphaproteobacteria</taxon>
        <taxon>Rhodobacterales</taxon>
        <taxon>Paracoccaceae</taxon>
        <taxon>Parasedimentitalea</taxon>
    </lineage>
</organism>
<dbReference type="OrthoDB" id="7664031at2"/>
<proteinExistence type="predicted"/>
<evidence type="ECO:0000313" key="2">
    <source>
        <dbReference type="EMBL" id="AZV77771.1"/>
    </source>
</evidence>
<reference evidence="2 3" key="1">
    <citation type="submission" date="2018-10" db="EMBL/GenBank/DDBJ databases">
        <title>Parasedimentitalea marina sp. nov., a psychrophilic bacterium isolated from deep seawater of the New Britain Trench.</title>
        <authorList>
            <person name="Cao J."/>
        </authorList>
    </citation>
    <scope>NUCLEOTIDE SEQUENCE [LARGE SCALE GENOMIC DNA]</scope>
    <source>
        <strain evidence="2 3">W43</strain>
    </source>
</reference>
<name>A0A3T0N199_9RHOB</name>
<feature type="transmembrane region" description="Helical" evidence="1">
    <location>
        <begin position="88"/>
        <end position="110"/>
    </location>
</feature>
<feature type="transmembrane region" description="Helical" evidence="1">
    <location>
        <begin position="270"/>
        <end position="291"/>
    </location>
</feature>
<keyword evidence="3" id="KW-1185">Reference proteome</keyword>
<accession>A0A3T0N199</accession>
<feature type="transmembrane region" description="Helical" evidence="1">
    <location>
        <begin position="170"/>
        <end position="190"/>
    </location>
</feature>
<feature type="transmembrane region" description="Helical" evidence="1">
    <location>
        <begin position="202"/>
        <end position="223"/>
    </location>
</feature>
<dbReference type="Proteomes" id="UP000283063">
    <property type="component" value="Chromosome"/>
</dbReference>
<dbReference type="KEGG" id="sedi:EBB79_07600"/>